<dbReference type="GeneID" id="119722851"/>
<name>A0A913ZDL8_PATMI</name>
<dbReference type="AlphaFoldDB" id="A0A913ZDL8"/>
<dbReference type="EnsemblMetazoa" id="XM_038193233.1">
    <property type="protein sequence ID" value="XP_038049161.1"/>
    <property type="gene ID" value="LOC119722851"/>
</dbReference>
<sequence>MYTETWIEPDEVIELNLEGFKFYHQIRGGALPDDDVITLFLSGTLHCYTSSRSSEEDNHQVPSTNDAEEPAPTYDKVFDVFCGTVLAQRSSMEMTDLLKCFIDIARTSENKDASRYRMLYLKRRLKEKYPQLQSAQLASVSSLTNLMLHHPLNSCGHQVLNQILHHSVRSFHQSSRHRPLISSLTSTSRTYLQRLCVRN</sequence>
<feature type="region of interest" description="Disordered" evidence="1">
    <location>
        <begin position="50"/>
        <end position="70"/>
    </location>
</feature>
<keyword evidence="3" id="KW-1185">Reference proteome</keyword>
<dbReference type="GeneID" id="119722878"/>
<dbReference type="RefSeq" id="XP_038049161.1">
    <property type="nucleotide sequence ID" value="XM_038193233.1"/>
</dbReference>
<dbReference type="EnsemblMetazoa" id="XM_038193223.1">
    <property type="protein sequence ID" value="XP_038049151.1"/>
    <property type="gene ID" value="LOC119722851"/>
</dbReference>
<evidence type="ECO:0000313" key="3">
    <source>
        <dbReference type="Proteomes" id="UP000887568"/>
    </source>
</evidence>
<reference evidence="2" key="1">
    <citation type="submission" date="2022-11" db="UniProtKB">
        <authorList>
            <consortium name="EnsemblMetazoa"/>
        </authorList>
    </citation>
    <scope>IDENTIFICATION</scope>
</reference>
<evidence type="ECO:0000313" key="2">
    <source>
        <dbReference type="EnsemblMetazoa" id="XP_038049151.1"/>
    </source>
</evidence>
<organism evidence="2 3">
    <name type="scientific">Patiria miniata</name>
    <name type="common">Bat star</name>
    <name type="synonym">Asterina miniata</name>
    <dbReference type="NCBI Taxonomy" id="46514"/>
    <lineage>
        <taxon>Eukaryota</taxon>
        <taxon>Metazoa</taxon>
        <taxon>Echinodermata</taxon>
        <taxon>Eleutherozoa</taxon>
        <taxon>Asterozoa</taxon>
        <taxon>Asteroidea</taxon>
        <taxon>Valvatacea</taxon>
        <taxon>Valvatida</taxon>
        <taxon>Asterinidae</taxon>
        <taxon>Patiria</taxon>
    </lineage>
</organism>
<proteinExistence type="predicted"/>
<dbReference type="RefSeq" id="XP_038049151.1">
    <property type="nucleotide sequence ID" value="XM_038193223.1"/>
</dbReference>
<dbReference type="EnsemblMetazoa" id="XM_038193279.1">
    <property type="protein sequence ID" value="XP_038049207.1"/>
    <property type="gene ID" value="LOC119722878"/>
</dbReference>
<protein>
    <submittedName>
        <fullName evidence="2">Uncharacterized protein</fullName>
    </submittedName>
</protein>
<dbReference type="Proteomes" id="UP000887568">
    <property type="component" value="Unplaced"/>
</dbReference>
<accession>A0A913ZDL8</accession>
<dbReference type="RefSeq" id="XP_038049207.1">
    <property type="nucleotide sequence ID" value="XM_038193279.1"/>
</dbReference>
<evidence type="ECO:0000256" key="1">
    <source>
        <dbReference type="SAM" id="MobiDB-lite"/>
    </source>
</evidence>